<dbReference type="EMBL" id="HBUE01021216">
    <property type="protein sequence ID" value="CAG6452697.1"/>
    <property type="molecule type" value="Transcribed_RNA"/>
</dbReference>
<evidence type="ECO:0000313" key="2">
    <source>
        <dbReference type="EMBL" id="CAG6452697.1"/>
    </source>
</evidence>
<reference evidence="2" key="1">
    <citation type="submission" date="2021-05" db="EMBL/GenBank/DDBJ databases">
        <authorList>
            <person name="Alioto T."/>
            <person name="Alioto T."/>
            <person name="Gomez Garrido J."/>
        </authorList>
    </citation>
    <scope>NUCLEOTIDE SEQUENCE</scope>
</reference>
<proteinExistence type="predicted"/>
<feature type="compositionally biased region" description="Low complexity" evidence="1">
    <location>
        <begin position="97"/>
        <end position="115"/>
    </location>
</feature>
<name>A0A8D8EYJ0_CULPI</name>
<dbReference type="EMBL" id="HBUE01294871">
    <property type="protein sequence ID" value="CAG6575828.1"/>
    <property type="molecule type" value="Transcribed_RNA"/>
</dbReference>
<accession>A0A8D8EYJ0</accession>
<organism evidence="2">
    <name type="scientific">Culex pipiens</name>
    <name type="common">House mosquito</name>
    <dbReference type="NCBI Taxonomy" id="7175"/>
    <lineage>
        <taxon>Eukaryota</taxon>
        <taxon>Metazoa</taxon>
        <taxon>Ecdysozoa</taxon>
        <taxon>Arthropoda</taxon>
        <taxon>Hexapoda</taxon>
        <taxon>Insecta</taxon>
        <taxon>Pterygota</taxon>
        <taxon>Neoptera</taxon>
        <taxon>Endopterygota</taxon>
        <taxon>Diptera</taxon>
        <taxon>Nematocera</taxon>
        <taxon>Culicoidea</taxon>
        <taxon>Culicidae</taxon>
        <taxon>Culicinae</taxon>
        <taxon>Culicini</taxon>
        <taxon>Culex</taxon>
        <taxon>Culex</taxon>
    </lineage>
</organism>
<protein>
    <submittedName>
        <fullName evidence="2">(northern house mosquito) hypothetical protein</fullName>
    </submittedName>
</protein>
<evidence type="ECO:0000256" key="1">
    <source>
        <dbReference type="SAM" id="MobiDB-lite"/>
    </source>
</evidence>
<sequence>MKIWARKRNRAKTGPILSVKPPRRIATGIRTATPKSPEPRSVPTTAPRRAAVATSTTTRTNTAAAAATGTRISTAAAAVGTNIEAAAAGISTRAAAAVATSGPATTAETARPTTRVKSPRSEQRKRKCVNVFEKSFLNNSPNTQTNTHRQRKILTHTERKREIHTRN</sequence>
<feature type="region of interest" description="Disordered" evidence="1">
    <location>
        <begin position="97"/>
        <end position="125"/>
    </location>
</feature>
<feature type="compositionally biased region" description="Low complexity" evidence="1">
    <location>
        <begin position="44"/>
        <end position="66"/>
    </location>
</feature>
<dbReference type="EMBL" id="HBUE01189073">
    <property type="protein sequence ID" value="CAG6524153.1"/>
    <property type="molecule type" value="Transcribed_RNA"/>
</dbReference>
<dbReference type="AlphaFoldDB" id="A0A8D8EYJ0"/>
<feature type="region of interest" description="Disordered" evidence="1">
    <location>
        <begin position="29"/>
        <end position="66"/>
    </location>
</feature>